<dbReference type="InterPro" id="IPR001313">
    <property type="entry name" value="Pumilio_RNA-bd_rpt"/>
</dbReference>
<keyword evidence="5" id="KW-1185">Reference proteome</keyword>
<dbReference type="GO" id="GO:0005737">
    <property type="term" value="C:cytoplasm"/>
    <property type="evidence" value="ECO:0007669"/>
    <property type="project" value="TreeGrafter"/>
</dbReference>
<evidence type="ECO:0000256" key="2">
    <source>
        <dbReference type="PROSITE-ProRule" id="PRU00317"/>
    </source>
</evidence>
<feature type="repeat" description="Pumilio" evidence="2">
    <location>
        <begin position="227"/>
        <end position="262"/>
    </location>
</feature>
<proteinExistence type="predicted"/>
<keyword evidence="1" id="KW-0677">Repeat</keyword>
<dbReference type="Gene3D" id="1.25.10.10">
    <property type="entry name" value="Leucine-rich Repeat Variant"/>
    <property type="match status" value="1"/>
</dbReference>
<sequence>MDMKTTGPYVFAKLTSNKGKLQMPEDSENLSQERISTGFSSQSMTNLNHIVPDFSLDIFKLIPKNKATSKLMQQIISKAQPDELNQIIENILPNISELMGDIYGNYICQTLFHNCSANHRLRILIALRNSIVKIAYNSRGTHALQNLIAMMNLREEEEIYQKEFKGKIVEMSKDFNASHVIQRLLVTVHNKYFITREIKGHVEELATDKLGVCIVKKCCNDPQIMSEILGGSLMLMQHPYGNYALQTVIDMWKEEAAHEFLSAIQGRSSQLCLQKYSSNVMEHALKVENIRKSILKELISNCKITELLVSQYGSYVLRTAAEYCEKEFKVELLEIINTATSEMHNIKLKPLWGEILNKLSK</sequence>
<dbReference type="InterPro" id="IPR016024">
    <property type="entry name" value="ARM-type_fold"/>
</dbReference>
<dbReference type="PANTHER" id="PTHR12537:SF13">
    <property type="entry name" value="PUMILIO HOMOLOGY DOMAIN FAMILY MEMBER 4"/>
    <property type="match status" value="1"/>
</dbReference>
<dbReference type="GO" id="GO:0003729">
    <property type="term" value="F:mRNA binding"/>
    <property type="evidence" value="ECO:0007669"/>
    <property type="project" value="TreeGrafter"/>
</dbReference>
<comment type="caution">
    <text evidence="4">The sequence shown here is derived from an EMBL/GenBank/DDBJ whole genome shotgun (WGS) entry which is preliminary data.</text>
</comment>
<dbReference type="EMBL" id="MPUH01001908">
    <property type="protein sequence ID" value="OMJ65869.1"/>
    <property type="molecule type" value="Genomic_DNA"/>
</dbReference>
<dbReference type="Proteomes" id="UP000187209">
    <property type="component" value="Unassembled WGS sequence"/>
</dbReference>
<accession>A0A1R2AN04</accession>
<evidence type="ECO:0000313" key="5">
    <source>
        <dbReference type="Proteomes" id="UP000187209"/>
    </source>
</evidence>
<dbReference type="InterPro" id="IPR011989">
    <property type="entry name" value="ARM-like"/>
</dbReference>
<feature type="repeat" description="Pumilio" evidence="2">
    <location>
        <begin position="90"/>
        <end position="126"/>
    </location>
</feature>
<dbReference type="GO" id="GO:0010608">
    <property type="term" value="P:post-transcriptional regulation of gene expression"/>
    <property type="evidence" value="ECO:0007669"/>
    <property type="project" value="TreeGrafter"/>
</dbReference>
<evidence type="ECO:0000313" key="4">
    <source>
        <dbReference type="EMBL" id="OMJ65869.1"/>
    </source>
</evidence>
<dbReference type="AlphaFoldDB" id="A0A1R2AN04"/>
<name>A0A1R2AN04_9CILI</name>
<dbReference type="PROSITE" id="PS50303">
    <property type="entry name" value="PUM_HD"/>
    <property type="match status" value="1"/>
</dbReference>
<dbReference type="SUPFAM" id="SSF48371">
    <property type="entry name" value="ARM repeat"/>
    <property type="match status" value="1"/>
</dbReference>
<dbReference type="Pfam" id="PF00806">
    <property type="entry name" value="PUF"/>
    <property type="match status" value="6"/>
</dbReference>
<feature type="repeat" description="Pumilio" evidence="2">
    <location>
        <begin position="297"/>
        <end position="334"/>
    </location>
</feature>
<protein>
    <recommendedName>
        <fullName evidence="3">PUM-HD domain-containing protein</fullName>
    </recommendedName>
</protein>
<feature type="domain" description="PUM-HD" evidence="3">
    <location>
        <begin position="26"/>
        <end position="361"/>
    </location>
</feature>
<dbReference type="PANTHER" id="PTHR12537">
    <property type="entry name" value="RNA BINDING PROTEIN PUMILIO-RELATED"/>
    <property type="match status" value="1"/>
</dbReference>
<organism evidence="4 5">
    <name type="scientific">Stentor coeruleus</name>
    <dbReference type="NCBI Taxonomy" id="5963"/>
    <lineage>
        <taxon>Eukaryota</taxon>
        <taxon>Sar</taxon>
        <taxon>Alveolata</taxon>
        <taxon>Ciliophora</taxon>
        <taxon>Postciliodesmatophora</taxon>
        <taxon>Heterotrichea</taxon>
        <taxon>Heterotrichida</taxon>
        <taxon>Stentoridae</taxon>
        <taxon>Stentor</taxon>
    </lineage>
</organism>
<reference evidence="4 5" key="1">
    <citation type="submission" date="2016-11" db="EMBL/GenBank/DDBJ databases">
        <title>The macronuclear genome of Stentor coeruleus: a giant cell with tiny introns.</title>
        <authorList>
            <person name="Slabodnick M."/>
            <person name="Ruby J.G."/>
            <person name="Reiff S.B."/>
            <person name="Swart E.C."/>
            <person name="Gosai S."/>
            <person name="Prabakaran S."/>
            <person name="Witkowska E."/>
            <person name="Larue G.E."/>
            <person name="Fisher S."/>
            <person name="Freeman R.M."/>
            <person name="Gunawardena J."/>
            <person name="Chu W."/>
            <person name="Stover N.A."/>
            <person name="Gregory B.D."/>
            <person name="Nowacki M."/>
            <person name="Derisi J."/>
            <person name="Roy S.W."/>
            <person name="Marshall W.F."/>
            <person name="Sood P."/>
        </authorList>
    </citation>
    <scope>NUCLEOTIDE SEQUENCE [LARGE SCALE GENOMIC DNA]</scope>
    <source>
        <strain evidence="4">WM001</strain>
    </source>
</reference>
<dbReference type="OrthoDB" id="668540at2759"/>
<gene>
    <name evidence="4" type="ORF">SteCoe_37495</name>
</gene>
<dbReference type="PROSITE" id="PS50302">
    <property type="entry name" value="PUM"/>
    <property type="match status" value="3"/>
</dbReference>
<evidence type="ECO:0000256" key="1">
    <source>
        <dbReference type="ARBA" id="ARBA00022737"/>
    </source>
</evidence>
<evidence type="ECO:0000259" key="3">
    <source>
        <dbReference type="PROSITE" id="PS50303"/>
    </source>
</evidence>
<dbReference type="SMART" id="SM00025">
    <property type="entry name" value="Pumilio"/>
    <property type="match status" value="7"/>
</dbReference>
<dbReference type="InterPro" id="IPR033133">
    <property type="entry name" value="PUM-HD"/>
</dbReference>